<dbReference type="PROSITE" id="PS51257">
    <property type="entry name" value="PROKAR_LIPOPROTEIN"/>
    <property type="match status" value="1"/>
</dbReference>
<sequence length="77" mass="8496">MMFRIFTLLAFASVTLACESDGRYPYSCTRGKNDLTCCYDTSNARVEYNGTPCNALKDTTSVCKQTTPVCKTFTGVL</sequence>
<feature type="chain" id="PRO_5016367700" evidence="1">
    <location>
        <begin position="18"/>
        <end position="77"/>
    </location>
</feature>
<evidence type="ECO:0000313" key="2">
    <source>
        <dbReference type="EMBL" id="PWN88312.1"/>
    </source>
</evidence>
<reference evidence="2 3" key="1">
    <citation type="journal article" date="2018" name="Mol. Biol. Evol.">
        <title>Broad Genomic Sampling Reveals a Smut Pathogenic Ancestry of the Fungal Clade Ustilaginomycotina.</title>
        <authorList>
            <person name="Kijpornyongpan T."/>
            <person name="Mondo S.J."/>
            <person name="Barry K."/>
            <person name="Sandor L."/>
            <person name="Lee J."/>
            <person name="Lipzen A."/>
            <person name="Pangilinan J."/>
            <person name="LaButti K."/>
            <person name="Hainaut M."/>
            <person name="Henrissat B."/>
            <person name="Grigoriev I.V."/>
            <person name="Spatafora J.W."/>
            <person name="Aime M.C."/>
        </authorList>
    </citation>
    <scope>NUCLEOTIDE SEQUENCE [LARGE SCALE GENOMIC DNA]</scope>
    <source>
        <strain evidence="2 3">MCA 4198</strain>
    </source>
</reference>
<dbReference type="Proteomes" id="UP000245768">
    <property type="component" value="Unassembled WGS sequence"/>
</dbReference>
<name>A0A316YGM1_9BASI</name>
<dbReference type="InParanoid" id="A0A316YGM1"/>
<dbReference type="RefSeq" id="XP_025375510.1">
    <property type="nucleotide sequence ID" value="XM_025522365.1"/>
</dbReference>
<keyword evidence="1" id="KW-0732">Signal</keyword>
<gene>
    <name evidence="2" type="ORF">FA10DRAFT_268514</name>
</gene>
<keyword evidence="3" id="KW-1185">Reference proteome</keyword>
<feature type="signal peptide" evidence="1">
    <location>
        <begin position="1"/>
        <end position="17"/>
    </location>
</feature>
<proteinExistence type="predicted"/>
<organism evidence="2 3">
    <name type="scientific">Acaromyces ingoldii</name>
    <dbReference type="NCBI Taxonomy" id="215250"/>
    <lineage>
        <taxon>Eukaryota</taxon>
        <taxon>Fungi</taxon>
        <taxon>Dikarya</taxon>
        <taxon>Basidiomycota</taxon>
        <taxon>Ustilaginomycotina</taxon>
        <taxon>Exobasidiomycetes</taxon>
        <taxon>Exobasidiales</taxon>
        <taxon>Cryptobasidiaceae</taxon>
        <taxon>Acaromyces</taxon>
    </lineage>
</organism>
<evidence type="ECO:0000256" key="1">
    <source>
        <dbReference type="SAM" id="SignalP"/>
    </source>
</evidence>
<protein>
    <submittedName>
        <fullName evidence="2">Uncharacterized protein</fullName>
    </submittedName>
</protein>
<accession>A0A316YGM1</accession>
<dbReference type="EMBL" id="KZ819638">
    <property type="protein sequence ID" value="PWN88312.1"/>
    <property type="molecule type" value="Genomic_DNA"/>
</dbReference>
<evidence type="ECO:0000313" key="3">
    <source>
        <dbReference type="Proteomes" id="UP000245768"/>
    </source>
</evidence>
<dbReference type="GeneID" id="37044281"/>
<dbReference type="AlphaFoldDB" id="A0A316YGM1"/>